<dbReference type="Proteomes" id="UP000789860">
    <property type="component" value="Unassembled WGS sequence"/>
</dbReference>
<dbReference type="EMBL" id="CAJVPM010016790">
    <property type="protein sequence ID" value="CAG8616039.1"/>
    <property type="molecule type" value="Genomic_DNA"/>
</dbReference>
<sequence length="45" mass="5003">PYNKCKLPSLATWKPTYLETLKVVGYTPGQAQGSALPVTFHKDRP</sequence>
<reference evidence="1" key="1">
    <citation type="submission" date="2021-06" db="EMBL/GenBank/DDBJ databases">
        <authorList>
            <person name="Kallberg Y."/>
            <person name="Tangrot J."/>
            <person name="Rosling A."/>
        </authorList>
    </citation>
    <scope>NUCLEOTIDE SEQUENCE</scope>
    <source>
        <strain evidence="1">AU212A</strain>
    </source>
</reference>
<protein>
    <submittedName>
        <fullName evidence="1">10385_t:CDS:1</fullName>
    </submittedName>
</protein>
<keyword evidence="2" id="KW-1185">Reference proteome</keyword>
<proteinExistence type="predicted"/>
<organism evidence="1 2">
    <name type="scientific">Scutellospora calospora</name>
    <dbReference type="NCBI Taxonomy" id="85575"/>
    <lineage>
        <taxon>Eukaryota</taxon>
        <taxon>Fungi</taxon>
        <taxon>Fungi incertae sedis</taxon>
        <taxon>Mucoromycota</taxon>
        <taxon>Glomeromycotina</taxon>
        <taxon>Glomeromycetes</taxon>
        <taxon>Diversisporales</taxon>
        <taxon>Gigasporaceae</taxon>
        <taxon>Scutellospora</taxon>
    </lineage>
</organism>
<name>A0ACA9MZ54_9GLOM</name>
<gene>
    <name evidence="1" type="ORF">SCALOS_LOCUS7474</name>
</gene>
<accession>A0ACA9MZ54</accession>
<feature type="non-terminal residue" evidence="1">
    <location>
        <position position="1"/>
    </location>
</feature>
<comment type="caution">
    <text evidence="1">The sequence shown here is derived from an EMBL/GenBank/DDBJ whole genome shotgun (WGS) entry which is preliminary data.</text>
</comment>
<evidence type="ECO:0000313" key="2">
    <source>
        <dbReference type="Proteomes" id="UP000789860"/>
    </source>
</evidence>
<evidence type="ECO:0000313" key="1">
    <source>
        <dbReference type="EMBL" id="CAG8616039.1"/>
    </source>
</evidence>